<keyword evidence="1 5" id="KW-0820">tRNA-binding</keyword>
<sequence>MALDGAFLRHLKREIEETAAGARVDKIYQPNREEILLMLRTRDGAFRLLLSARADSARIHFTRHAPENPKEPPMLCMLLRKKLSGARLAGIRQPQLERLLFLDFDTVNELGDAVRLTVAMEVMGRYSNIILIDGDGAIVDALRRVDAGMTSGRLVLPGLPYRLPPPQDKLCLLSSGRDEILARLRAIPGDMELSKALLSALQGVSPVVCRELAFLTGHGKEMTLRAMTPEQWDRLAFFLERVSGTVGDVSGAPWIARASDGKPLDFSFLRIGQYGSAAIVRQEESFSALLDDFYEERDRIARMKVRSQDLLRVLTNASDRLSRKINAQRAELEQCAKRDILRIYGDLINANLYRLEKGWSSAVLENFYEEGQPNITITLDPTLSPAQNAQKYYKEYRKQRTAEEILTVQIQRAEHELAYLDTVFEELSRAADERDLNEIREELAGEGYLRVQRGTKRRSAVQGPMQFESSDGFRILVGRNNSQNDLLTLRQAGKNDLWFHTKNIPGSHVVLFTQGREATPVGIAQAALLAATYSRGRESSNVAVDYTLVRNVSKPQGAKPGMVIYVKNKTVFAEPSREAAEKMRAK</sequence>
<evidence type="ECO:0000256" key="5">
    <source>
        <dbReference type="HAMAP-Rule" id="MF_00844"/>
    </source>
</evidence>
<dbReference type="Pfam" id="PF05670">
    <property type="entry name" value="NFACT-R_1"/>
    <property type="match status" value="1"/>
</dbReference>
<keyword evidence="2 5" id="KW-0699">rRNA-binding</keyword>
<organism evidence="7 8">
    <name type="scientific">Caproicibacter fermentans</name>
    <dbReference type="NCBI Taxonomy" id="2576756"/>
    <lineage>
        <taxon>Bacteria</taxon>
        <taxon>Bacillati</taxon>
        <taxon>Bacillota</taxon>
        <taxon>Clostridia</taxon>
        <taxon>Eubacteriales</taxon>
        <taxon>Acutalibacteraceae</taxon>
        <taxon>Caproicibacter</taxon>
    </lineage>
</organism>
<dbReference type="GO" id="GO:1990112">
    <property type="term" value="C:RQC complex"/>
    <property type="evidence" value="ECO:0007669"/>
    <property type="project" value="TreeGrafter"/>
</dbReference>
<dbReference type="Proteomes" id="UP000469440">
    <property type="component" value="Unassembled WGS sequence"/>
</dbReference>
<dbReference type="GO" id="GO:0072344">
    <property type="term" value="P:rescue of stalled ribosome"/>
    <property type="evidence" value="ECO:0007669"/>
    <property type="project" value="UniProtKB-UniRule"/>
</dbReference>
<accession>A0A6N8HUH3</accession>
<name>A0A6N8HUH3_9FIRM</name>
<dbReference type="Gene3D" id="2.30.310.10">
    <property type="entry name" value="ibrinogen binding protein from staphylococcus aureus domain"/>
    <property type="match status" value="1"/>
</dbReference>
<comment type="similarity">
    <text evidence="5">Belongs to the NEMF family.</text>
</comment>
<dbReference type="InterPro" id="IPR043682">
    <property type="entry name" value="RqcH_bacterial"/>
</dbReference>
<evidence type="ECO:0000256" key="2">
    <source>
        <dbReference type="ARBA" id="ARBA00022730"/>
    </source>
</evidence>
<comment type="subunit">
    <text evidence="5">Associates with stalled 50S ribosomal subunits. Binds to RqcP.</text>
</comment>
<dbReference type="GO" id="GO:0000049">
    <property type="term" value="F:tRNA binding"/>
    <property type="evidence" value="ECO:0007669"/>
    <property type="project" value="UniProtKB-UniRule"/>
</dbReference>
<evidence type="ECO:0000313" key="8">
    <source>
        <dbReference type="Proteomes" id="UP000469440"/>
    </source>
</evidence>
<keyword evidence="4 5" id="KW-0648">Protein biosynthesis</keyword>
<dbReference type="PANTHER" id="PTHR15239:SF6">
    <property type="entry name" value="RIBOSOME QUALITY CONTROL COMPLEX SUBUNIT NEMF"/>
    <property type="match status" value="1"/>
</dbReference>
<dbReference type="AlphaFoldDB" id="A0A6N8HUH3"/>
<feature type="coiled-coil region" evidence="5">
    <location>
        <begin position="311"/>
        <end position="338"/>
    </location>
</feature>
<dbReference type="GO" id="GO:0043023">
    <property type="term" value="F:ribosomal large subunit binding"/>
    <property type="evidence" value="ECO:0007669"/>
    <property type="project" value="UniProtKB-UniRule"/>
</dbReference>
<dbReference type="EMBL" id="VWXL01000003">
    <property type="protein sequence ID" value="MVB09441.1"/>
    <property type="molecule type" value="Genomic_DNA"/>
</dbReference>
<dbReference type="Pfam" id="PF05833">
    <property type="entry name" value="NFACT_N"/>
    <property type="match status" value="1"/>
</dbReference>
<dbReference type="RefSeq" id="WP_156989475.1">
    <property type="nucleotide sequence ID" value="NZ_VWXL01000003.1"/>
</dbReference>
<dbReference type="GO" id="GO:0019843">
    <property type="term" value="F:rRNA binding"/>
    <property type="evidence" value="ECO:0007669"/>
    <property type="project" value="UniProtKB-UniRule"/>
</dbReference>
<evidence type="ECO:0000256" key="1">
    <source>
        <dbReference type="ARBA" id="ARBA00022555"/>
    </source>
</evidence>
<evidence type="ECO:0000256" key="3">
    <source>
        <dbReference type="ARBA" id="ARBA00022884"/>
    </source>
</evidence>
<dbReference type="InterPro" id="IPR008532">
    <property type="entry name" value="NFACT_RNA-bd"/>
</dbReference>
<protein>
    <recommendedName>
        <fullName evidence="5">Rqc2 homolog RqcH</fullName>
        <shortName evidence="5">RqcH</shortName>
    </recommendedName>
</protein>
<evidence type="ECO:0000313" key="7">
    <source>
        <dbReference type="EMBL" id="MVB09441.1"/>
    </source>
</evidence>
<evidence type="ECO:0000256" key="4">
    <source>
        <dbReference type="ARBA" id="ARBA00022917"/>
    </source>
</evidence>
<gene>
    <name evidence="7" type="primary">yloA</name>
    <name evidence="5" type="synonym">rqcH</name>
    <name evidence="7" type="ORF">CAFE_00970</name>
</gene>
<dbReference type="PANTHER" id="PTHR15239">
    <property type="entry name" value="NUCLEAR EXPORT MEDIATOR FACTOR NEMF"/>
    <property type="match status" value="1"/>
</dbReference>
<dbReference type="HAMAP" id="MF_00844_B">
    <property type="entry name" value="RqcH_B"/>
    <property type="match status" value="1"/>
</dbReference>
<proteinExistence type="inferred from homology"/>
<keyword evidence="5" id="KW-0175">Coiled coil</keyword>
<evidence type="ECO:0000259" key="6">
    <source>
        <dbReference type="Pfam" id="PF05670"/>
    </source>
</evidence>
<reference evidence="7 8" key="1">
    <citation type="submission" date="2019-09" db="EMBL/GenBank/DDBJ databases">
        <title>Genome sequence of Clostridium sp. EA1.</title>
        <authorList>
            <person name="Poehlein A."/>
            <person name="Bengelsdorf F.R."/>
            <person name="Daniel R."/>
        </authorList>
    </citation>
    <scope>NUCLEOTIDE SEQUENCE [LARGE SCALE GENOMIC DNA]</scope>
    <source>
        <strain evidence="7 8">EA1</strain>
    </source>
</reference>
<comment type="function">
    <text evidence="5">Key component of the ribosome quality control system (RQC), a ribosome-associated complex that mediates the extraction of incompletely synthesized nascent chains from stalled ribosomes and their subsequent degradation. RqcH recruits Ala-charged tRNA, and with RqcP directs the elongation of stalled nascent chains on 50S ribosomal subunits, leading to non-templated C-terminal alanine extensions (Ala tail). The Ala tail promotes nascent chain degradation. May add between 1 and at least 8 Ala residues. Binds to stalled 50S ribosomal subunits.</text>
</comment>
<feature type="domain" description="NFACT RNA-binding" evidence="6">
    <location>
        <begin position="466"/>
        <end position="559"/>
    </location>
</feature>
<keyword evidence="8" id="KW-1185">Reference proteome</keyword>
<comment type="caution">
    <text evidence="7">The sequence shown here is derived from an EMBL/GenBank/DDBJ whole genome shotgun (WGS) entry which is preliminary data.</text>
</comment>
<keyword evidence="3 5" id="KW-0694">RNA-binding</keyword>
<dbReference type="OrthoDB" id="9766163at2"/>
<dbReference type="InterPro" id="IPR051608">
    <property type="entry name" value="RQC_Subunit_NEMF"/>
</dbReference>